<evidence type="ECO:0000256" key="1">
    <source>
        <dbReference type="SAM" id="Phobius"/>
    </source>
</evidence>
<accession>A0A975H415</accession>
<reference evidence="2" key="1">
    <citation type="submission" date="2021-03" db="EMBL/GenBank/DDBJ databases">
        <title>Ottowia sp. 27C isolated from the cloaca of a Giant Asian pond turtle (Heosemys grandis).</title>
        <authorList>
            <person name="Spergser J."/>
            <person name="Busse H.-J."/>
        </authorList>
    </citation>
    <scope>NUCLEOTIDE SEQUENCE</scope>
    <source>
        <strain evidence="2">27C</strain>
    </source>
</reference>
<gene>
    <name evidence="2" type="ORF">J1M35_05705</name>
</gene>
<keyword evidence="1" id="KW-0812">Transmembrane</keyword>
<dbReference type="KEGG" id="otd:J1M35_05705"/>
<dbReference type="AlphaFoldDB" id="A0A975H415"/>
<name>A0A975H415_9BURK</name>
<evidence type="ECO:0000313" key="3">
    <source>
        <dbReference type="Proteomes" id="UP000663903"/>
    </source>
</evidence>
<keyword evidence="1" id="KW-1133">Transmembrane helix</keyword>
<dbReference type="Proteomes" id="UP000663903">
    <property type="component" value="Chromosome"/>
</dbReference>
<protein>
    <submittedName>
        <fullName evidence="2">Uncharacterized protein</fullName>
    </submittedName>
</protein>
<dbReference type="EMBL" id="CP071796">
    <property type="protein sequence ID" value="QTD46384.1"/>
    <property type="molecule type" value="Genomic_DNA"/>
</dbReference>
<dbReference type="RefSeq" id="WP_208010283.1">
    <property type="nucleotide sequence ID" value="NZ_CP071796.1"/>
</dbReference>
<proteinExistence type="predicted"/>
<feature type="transmembrane region" description="Helical" evidence="1">
    <location>
        <begin position="100"/>
        <end position="124"/>
    </location>
</feature>
<keyword evidence="3" id="KW-1185">Reference proteome</keyword>
<keyword evidence="1" id="KW-0472">Membrane</keyword>
<sequence length="125" mass="14291">MIEYNSICINCGHEKIGWNSLCSFCKFEPKTRRELCESLVLSLDFSVESNEYGNENISKSWGELLSIGNEIKRGDRFVNFLARDIYLAEKQIDRFAKISFADFVFGVIVLTAPVLLVLVLLVFLK</sequence>
<organism evidence="2 3">
    <name type="scientific">Ottowia testudinis</name>
    <dbReference type="NCBI Taxonomy" id="2816950"/>
    <lineage>
        <taxon>Bacteria</taxon>
        <taxon>Pseudomonadati</taxon>
        <taxon>Pseudomonadota</taxon>
        <taxon>Betaproteobacteria</taxon>
        <taxon>Burkholderiales</taxon>
        <taxon>Comamonadaceae</taxon>
        <taxon>Ottowia</taxon>
    </lineage>
</organism>
<evidence type="ECO:0000313" key="2">
    <source>
        <dbReference type="EMBL" id="QTD46384.1"/>
    </source>
</evidence>